<evidence type="ECO:0000256" key="2">
    <source>
        <dbReference type="ARBA" id="ARBA00022618"/>
    </source>
</evidence>
<dbReference type="InterPro" id="IPR011989">
    <property type="entry name" value="ARM-like"/>
</dbReference>
<dbReference type="EMBL" id="SCEB01000495">
    <property type="protein sequence ID" value="RXM99005.1"/>
    <property type="molecule type" value="Genomic_DNA"/>
</dbReference>
<evidence type="ECO:0000313" key="7">
    <source>
        <dbReference type="EMBL" id="RXM99005.1"/>
    </source>
</evidence>
<keyword evidence="8" id="KW-1185">Reference proteome</keyword>
<sequence length="338" mass="37770">MWEEILPNAQWINSNVPQIIRENSVSLQSQEVPASEDLNMETLAQAHIYIIAGACMAVGFRFAGTANSDAFNCLMGHYNLETCLSIVLLSLSMVMAGSGNLKVLQLCRFMHKKTGGELNYGFHMAHHMALGLLFLGGGSRDVFNVTIASRAEQGKLQMQGTGSYRNPEAIKTFTSDAALVSFAECFCKPAKNLAHKQDVLSLFTSILYECVTQENPEILPTYMAIDQAVRRLERKEMSETFELWQIKLVLEFSSSKILQERLKQTPGEGLLMNSEFLPVMKCSSDNTLDQWLYAYGDVLKSYLTGQPYEEAHMNMLACFLVYHSIPTRGKIVGVCMEV</sequence>
<keyword evidence="3" id="KW-0498">Mitosis</keyword>
<dbReference type="GO" id="GO:0051301">
    <property type="term" value="P:cell division"/>
    <property type="evidence" value="ECO:0007669"/>
    <property type="project" value="UniProtKB-KW"/>
</dbReference>
<accession>A0A662YS77</accession>
<feature type="domain" description="Anaphase-promoting complex subunit 1 C-terminal" evidence="6">
    <location>
        <begin position="168"/>
        <end position="326"/>
    </location>
</feature>
<dbReference type="InterPro" id="IPR041221">
    <property type="entry name" value="APC1_C"/>
</dbReference>
<dbReference type="Pfam" id="PF18122">
    <property type="entry name" value="APC1_C"/>
    <property type="match status" value="1"/>
</dbReference>
<reference evidence="7 8" key="1">
    <citation type="submission" date="2019-01" db="EMBL/GenBank/DDBJ databases">
        <title>Draft Genome and Complete Hox-Cluster Characterization of the Sterlet Sturgeon (Acipenser ruthenus).</title>
        <authorList>
            <person name="Wei Q."/>
        </authorList>
    </citation>
    <scope>NUCLEOTIDE SEQUENCE [LARGE SCALE GENOMIC DNA]</scope>
    <source>
        <strain evidence="7">WHYD16114868_AA</strain>
        <tissue evidence="7">Blood</tissue>
    </source>
</reference>
<organism evidence="7 8">
    <name type="scientific">Acipenser ruthenus</name>
    <name type="common">Sterlet sturgeon</name>
    <dbReference type="NCBI Taxonomy" id="7906"/>
    <lineage>
        <taxon>Eukaryota</taxon>
        <taxon>Metazoa</taxon>
        <taxon>Chordata</taxon>
        <taxon>Craniata</taxon>
        <taxon>Vertebrata</taxon>
        <taxon>Euteleostomi</taxon>
        <taxon>Actinopterygii</taxon>
        <taxon>Chondrostei</taxon>
        <taxon>Acipenseriformes</taxon>
        <taxon>Acipenseridae</taxon>
        <taxon>Acipenser</taxon>
    </lineage>
</organism>
<keyword evidence="5" id="KW-1133">Transmembrane helix</keyword>
<proteinExistence type="inferred from homology"/>
<evidence type="ECO:0000256" key="1">
    <source>
        <dbReference type="ARBA" id="ARBA00010547"/>
    </source>
</evidence>
<feature type="transmembrane region" description="Helical" evidence="5">
    <location>
        <begin position="84"/>
        <end position="104"/>
    </location>
</feature>
<dbReference type="GO" id="GO:0031145">
    <property type="term" value="P:anaphase-promoting complex-dependent catabolic process"/>
    <property type="evidence" value="ECO:0007669"/>
    <property type="project" value="TreeGrafter"/>
</dbReference>
<dbReference type="GO" id="GO:0070979">
    <property type="term" value="P:protein K11-linked ubiquitination"/>
    <property type="evidence" value="ECO:0007669"/>
    <property type="project" value="TreeGrafter"/>
</dbReference>
<feature type="transmembrane region" description="Helical" evidence="5">
    <location>
        <begin position="46"/>
        <end position="64"/>
    </location>
</feature>
<dbReference type="GO" id="GO:0060090">
    <property type="term" value="F:molecular adaptor activity"/>
    <property type="evidence" value="ECO:0007669"/>
    <property type="project" value="TreeGrafter"/>
</dbReference>
<protein>
    <submittedName>
        <fullName evidence="7">Anaphase-promoting complex subunit 1</fullName>
    </submittedName>
</protein>
<keyword evidence="2" id="KW-0132">Cell division</keyword>
<dbReference type="InterPro" id="IPR024990">
    <property type="entry name" value="Apc1"/>
</dbReference>
<name>A0A662YS77_ACIRT</name>
<dbReference type="PANTHER" id="PTHR12827">
    <property type="entry name" value="MEIOTIC CHECKPOINT REGULATOR TSG24 FAMILY MEMBER"/>
    <property type="match status" value="1"/>
</dbReference>
<gene>
    <name evidence="7" type="ORF">EOD39_12291</name>
</gene>
<dbReference type="Gene3D" id="1.25.10.10">
    <property type="entry name" value="Leucine-rich Repeat Variant"/>
    <property type="match status" value="1"/>
</dbReference>
<dbReference type="PANTHER" id="PTHR12827:SF3">
    <property type="entry name" value="ANAPHASE-PROMOTING COMPLEX SUBUNIT 1"/>
    <property type="match status" value="1"/>
</dbReference>
<evidence type="ECO:0000313" key="8">
    <source>
        <dbReference type="Proteomes" id="UP000289886"/>
    </source>
</evidence>
<dbReference type="GO" id="GO:0005680">
    <property type="term" value="C:anaphase-promoting complex"/>
    <property type="evidence" value="ECO:0007669"/>
    <property type="project" value="InterPro"/>
</dbReference>
<comment type="caution">
    <text evidence="7">The sequence shown here is derived from an EMBL/GenBank/DDBJ whole genome shotgun (WGS) entry which is preliminary data.</text>
</comment>
<dbReference type="GO" id="GO:0007091">
    <property type="term" value="P:metaphase/anaphase transition of mitotic cell cycle"/>
    <property type="evidence" value="ECO:0007669"/>
    <property type="project" value="TreeGrafter"/>
</dbReference>
<keyword evidence="5" id="KW-0812">Transmembrane</keyword>
<keyword evidence="5" id="KW-0472">Membrane</keyword>
<evidence type="ECO:0000259" key="6">
    <source>
        <dbReference type="Pfam" id="PF18122"/>
    </source>
</evidence>
<evidence type="ECO:0000256" key="5">
    <source>
        <dbReference type="SAM" id="Phobius"/>
    </source>
</evidence>
<evidence type="ECO:0000256" key="3">
    <source>
        <dbReference type="ARBA" id="ARBA00022776"/>
    </source>
</evidence>
<evidence type="ECO:0000256" key="4">
    <source>
        <dbReference type="ARBA" id="ARBA00023306"/>
    </source>
</evidence>
<dbReference type="AlphaFoldDB" id="A0A662YS77"/>
<dbReference type="Proteomes" id="UP000289886">
    <property type="component" value="Unassembled WGS sequence"/>
</dbReference>
<keyword evidence="4" id="KW-0131">Cell cycle</keyword>
<comment type="similarity">
    <text evidence="1">Belongs to the APC1 family.</text>
</comment>